<proteinExistence type="predicted"/>
<accession>A0A9Q3GQB1</accession>
<dbReference type="Proteomes" id="UP000765509">
    <property type="component" value="Unassembled WGS sequence"/>
</dbReference>
<keyword evidence="2" id="KW-1185">Reference proteome</keyword>
<gene>
    <name evidence="1" type="ORF">O181_014820</name>
</gene>
<dbReference type="AlphaFoldDB" id="A0A9Q3GQB1"/>
<dbReference type="EMBL" id="AVOT02003990">
    <property type="protein sequence ID" value="MBW0475105.1"/>
    <property type="molecule type" value="Genomic_DNA"/>
</dbReference>
<evidence type="ECO:0000313" key="2">
    <source>
        <dbReference type="Proteomes" id="UP000765509"/>
    </source>
</evidence>
<comment type="caution">
    <text evidence="1">The sequence shown here is derived from an EMBL/GenBank/DDBJ whole genome shotgun (WGS) entry which is preliminary data.</text>
</comment>
<dbReference type="OrthoDB" id="2506650at2759"/>
<sequence length="108" mass="12406">MQETDYPPGFKGVKETFYIHIKALWDIKEKQALPLPPPQESLSNVYQKFYNAKQIKDLIQDFGSSQLSNEDDVKEFARQQLQPINLGIGLKKLSQTYIDYVQGTLGQL</sequence>
<evidence type="ECO:0000313" key="1">
    <source>
        <dbReference type="EMBL" id="MBW0475105.1"/>
    </source>
</evidence>
<reference evidence="1" key="1">
    <citation type="submission" date="2021-03" db="EMBL/GenBank/DDBJ databases">
        <title>Draft genome sequence of rust myrtle Austropuccinia psidii MF-1, a brazilian biotype.</title>
        <authorList>
            <person name="Quecine M.C."/>
            <person name="Pachon D.M.R."/>
            <person name="Bonatelli M.L."/>
            <person name="Correr F.H."/>
            <person name="Franceschini L.M."/>
            <person name="Leite T.F."/>
            <person name="Margarido G.R.A."/>
            <person name="Almeida C.A."/>
            <person name="Ferrarezi J.A."/>
            <person name="Labate C.A."/>
        </authorList>
    </citation>
    <scope>NUCLEOTIDE SEQUENCE</scope>
    <source>
        <strain evidence="1">MF-1</strain>
    </source>
</reference>
<name>A0A9Q3GQB1_9BASI</name>
<protein>
    <submittedName>
        <fullName evidence="1">Uncharacterized protein</fullName>
    </submittedName>
</protein>
<organism evidence="1 2">
    <name type="scientific">Austropuccinia psidii MF-1</name>
    <dbReference type="NCBI Taxonomy" id="1389203"/>
    <lineage>
        <taxon>Eukaryota</taxon>
        <taxon>Fungi</taxon>
        <taxon>Dikarya</taxon>
        <taxon>Basidiomycota</taxon>
        <taxon>Pucciniomycotina</taxon>
        <taxon>Pucciniomycetes</taxon>
        <taxon>Pucciniales</taxon>
        <taxon>Sphaerophragmiaceae</taxon>
        <taxon>Austropuccinia</taxon>
    </lineage>
</organism>